<reference evidence="1 2" key="1">
    <citation type="submission" date="2018-08" db="EMBL/GenBank/DDBJ databases">
        <title>A genome reference for cultivated species of the human gut microbiota.</title>
        <authorList>
            <person name="Zou Y."/>
            <person name="Xue W."/>
            <person name="Luo G."/>
        </authorList>
    </citation>
    <scope>NUCLEOTIDE SEQUENCE [LARGE SCALE GENOMIC DNA]</scope>
    <source>
        <strain evidence="1 2">AM42-13AC</strain>
    </source>
</reference>
<proteinExistence type="predicted"/>
<accession>A0A413UF75</accession>
<name>A0A413UF75_9FIRM</name>
<dbReference type="RefSeq" id="WP_118010779.1">
    <property type="nucleotide sequence ID" value="NZ_QSGD01000005.1"/>
</dbReference>
<organism evidence="1 2">
    <name type="scientific">Holdemanella biformis</name>
    <dbReference type="NCBI Taxonomy" id="1735"/>
    <lineage>
        <taxon>Bacteria</taxon>
        <taxon>Bacillati</taxon>
        <taxon>Bacillota</taxon>
        <taxon>Erysipelotrichia</taxon>
        <taxon>Erysipelotrichales</taxon>
        <taxon>Erysipelotrichaceae</taxon>
        <taxon>Holdemanella</taxon>
    </lineage>
</organism>
<dbReference type="Proteomes" id="UP000285288">
    <property type="component" value="Unassembled WGS sequence"/>
</dbReference>
<dbReference type="EMBL" id="QSGD01000005">
    <property type="protein sequence ID" value="RHB08796.1"/>
    <property type="molecule type" value="Genomic_DNA"/>
</dbReference>
<sequence>MKIKQLETTIERQAEEEYQASQVQSTKDELENQKFITQYVACMAGIELPEEETEEVNYVQNLE</sequence>
<gene>
    <name evidence="1" type="ORF">DW907_02600</name>
</gene>
<comment type="caution">
    <text evidence="1">The sequence shown here is derived from an EMBL/GenBank/DDBJ whole genome shotgun (WGS) entry which is preliminary data.</text>
</comment>
<dbReference type="AlphaFoldDB" id="A0A413UF75"/>
<evidence type="ECO:0000313" key="2">
    <source>
        <dbReference type="Proteomes" id="UP000285288"/>
    </source>
</evidence>
<protein>
    <submittedName>
        <fullName evidence="1">Uncharacterized protein</fullName>
    </submittedName>
</protein>
<evidence type="ECO:0000313" key="1">
    <source>
        <dbReference type="EMBL" id="RHB08796.1"/>
    </source>
</evidence>